<dbReference type="Proteomes" id="UP001230207">
    <property type="component" value="Unassembled WGS sequence"/>
</dbReference>
<evidence type="ECO:0000313" key="1">
    <source>
        <dbReference type="EMBL" id="MDQ0318987.1"/>
    </source>
</evidence>
<evidence type="ECO:0008006" key="3">
    <source>
        <dbReference type="Google" id="ProtNLM"/>
    </source>
</evidence>
<proteinExistence type="predicted"/>
<dbReference type="InterPro" id="IPR014942">
    <property type="entry name" value="AbiEii"/>
</dbReference>
<dbReference type="RefSeq" id="WP_307227502.1">
    <property type="nucleotide sequence ID" value="NZ_JAUSVF010000001.1"/>
</dbReference>
<dbReference type="Pfam" id="PF08843">
    <property type="entry name" value="AbiEii"/>
    <property type="match status" value="1"/>
</dbReference>
<keyword evidence="2" id="KW-1185">Reference proteome</keyword>
<dbReference type="EMBL" id="JAUSVF010000001">
    <property type="protein sequence ID" value="MDQ0318987.1"/>
    <property type="molecule type" value="Genomic_DNA"/>
</dbReference>
<protein>
    <recommendedName>
        <fullName evidence="3">Nucleotidyl transferase AbiEii toxin, Type IV TA system</fullName>
    </recommendedName>
</protein>
<gene>
    <name evidence="1" type="ORF">QO002_001125</name>
</gene>
<sequence length="320" mass="35505">MARVSGVFESIDSKLKKAVRLNGLDIEKAAARVLGDAILSVWRYGMGPAPIVLKGGSLFPQTLRETDDADLLTIRRYGNLEIQNGFNVIARLLETRGITLEFLSPEAQEMDVGYGDPVTRYKVRGKVGGVGANTHIDLTLARRPHALPPVIIDSVLPSFVDGIDLLRIKTVPLFTVGAEKWLAVLTQSPTDFRVKHLSDLFLLADVANLDAACIAEEITRVARHRGMTLACCVAMPDTLRWTSLALREQAWNKLPETRRYGRSMFQVLIDINAMWTDLHAQLCAKVTRHVRSNDVYEPMHLDRILASRGYDPRLKPAGAA</sequence>
<evidence type="ECO:0000313" key="2">
    <source>
        <dbReference type="Proteomes" id="UP001230207"/>
    </source>
</evidence>
<accession>A0ABU0BL72</accession>
<reference evidence="1 2" key="1">
    <citation type="submission" date="2023-07" db="EMBL/GenBank/DDBJ databases">
        <title>Genomic Encyclopedia of Type Strains, Phase IV (KMG-IV): sequencing the most valuable type-strain genomes for metagenomic binning, comparative biology and taxonomic classification.</title>
        <authorList>
            <person name="Goeker M."/>
        </authorList>
    </citation>
    <scope>NUCLEOTIDE SEQUENCE [LARGE SCALE GENOMIC DNA]</scope>
    <source>
        <strain evidence="1 2">DSM 1112</strain>
    </source>
</reference>
<organism evidence="1 2">
    <name type="scientific">Pararhizobium capsulatum DSM 1112</name>
    <dbReference type="NCBI Taxonomy" id="1121113"/>
    <lineage>
        <taxon>Bacteria</taxon>
        <taxon>Pseudomonadati</taxon>
        <taxon>Pseudomonadota</taxon>
        <taxon>Alphaproteobacteria</taxon>
        <taxon>Hyphomicrobiales</taxon>
        <taxon>Rhizobiaceae</taxon>
        <taxon>Rhizobium/Agrobacterium group</taxon>
        <taxon>Pararhizobium</taxon>
    </lineage>
</organism>
<name>A0ABU0BL72_9HYPH</name>
<comment type="caution">
    <text evidence="1">The sequence shown here is derived from an EMBL/GenBank/DDBJ whole genome shotgun (WGS) entry which is preliminary data.</text>
</comment>